<evidence type="ECO:0000259" key="2">
    <source>
        <dbReference type="Pfam" id="PF09922"/>
    </source>
</evidence>
<dbReference type="PIRSF" id="PIRSF031509">
    <property type="entry name" value="Cell_wall_LiaF/YvqF"/>
    <property type="match status" value="1"/>
</dbReference>
<reference evidence="3 4" key="1">
    <citation type="submission" date="2019-07" db="EMBL/GenBank/DDBJ databases">
        <title>Whole genome shotgun sequence of Sporosarcina luteola NBRC 105378.</title>
        <authorList>
            <person name="Hosoyama A."/>
            <person name="Uohara A."/>
            <person name="Ohji S."/>
            <person name="Ichikawa N."/>
        </authorList>
    </citation>
    <scope>NUCLEOTIDE SEQUENCE [LARGE SCALE GENOMIC DNA]</scope>
    <source>
        <strain evidence="3 4">NBRC 105378</strain>
    </source>
</reference>
<keyword evidence="1" id="KW-0812">Transmembrane</keyword>
<dbReference type="RefSeq" id="WP_246110917.1">
    <property type="nucleotide sequence ID" value="NZ_BJYL01000019.1"/>
</dbReference>
<feature type="transmembrane region" description="Helical" evidence="1">
    <location>
        <begin position="56"/>
        <end position="87"/>
    </location>
</feature>
<feature type="domain" description="Cell wall-active antibiotics response LiaF-like C-terminal" evidence="2">
    <location>
        <begin position="115"/>
        <end position="230"/>
    </location>
</feature>
<evidence type="ECO:0000313" key="4">
    <source>
        <dbReference type="Proteomes" id="UP000321901"/>
    </source>
</evidence>
<evidence type="ECO:0000313" key="3">
    <source>
        <dbReference type="EMBL" id="GEN83198.1"/>
    </source>
</evidence>
<name>A0A511Z6Y1_9BACL</name>
<dbReference type="InterPro" id="IPR016975">
    <property type="entry name" value="Cell_wall_LiaF"/>
</dbReference>
<accession>A0A511Z6Y1</accession>
<dbReference type="Pfam" id="PF09922">
    <property type="entry name" value="LiaF-like_C"/>
    <property type="match status" value="1"/>
</dbReference>
<dbReference type="InterPro" id="IPR047793">
    <property type="entry name" value="LiaF_C"/>
</dbReference>
<feature type="transmembrane region" description="Helical" evidence="1">
    <location>
        <begin position="12"/>
        <end position="44"/>
    </location>
</feature>
<keyword evidence="1" id="KW-0472">Membrane</keyword>
<keyword evidence="1" id="KW-1133">Transmembrane helix</keyword>
<dbReference type="GO" id="GO:0016020">
    <property type="term" value="C:membrane"/>
    <property type="evidence" value="ECO:0007669"/>
    <property type="project" value="InterPro"/>
</dbReference>
<dbReference type="EMBL" id="BJYL01000019">
    <property type="protein sequence ID" value="GEN83198.1"/>
    <property type="molecule type" value="Genomic_DNA"/>
</dbReference>
<sequence length="233" mass="27017">MKQFDTSKMTFWIVAFLLLIFVEAIFLSNGNIIFLLLGAGLVYYGFKKRSKWMTFLGLFFIVMALLTLWSLRMLLLTVFIYVLFHLWKGVPAAQIMRPLKEFQQATPNGIWKNKWFSTQASPFSSYEWEDIQIQGFFGDIHVDVTDTVLPKGTSFISIRQGFGRIKVDLPYEIPVRIHYNTLFGEARVLDISPKRMLNETLHIKDGYDMEIGDRAELIISLATWIGDIEVVRK</sequence>
<dbReference type="NCBIfam" id="NF040535">
    <property type="entry name" value="LiaF_C_term"/>
    <property type="match status" value="1"/>
</dbReference>
<gene>
    <name evidence="3" type="ORF">SLU01_15100</name>
</gene>
<keyword evidence="4" id="KW-1185">Reference proteome</keyword>
<dbReference type="InterPro" id="IPR024425">
    <property type="entry name" value="LiaF-like_C"/>
</dbReference>
<dbReference type="AlphaFoldDB" id="A0A511Z6Y1"/>
<comment type="caution">
    <text evidence="3">The sequence shown here is derived from an EMBL/GenBank/DDBJ whole genome shotgun (WGS) entry which is preliminary data.</text>
</comment>
<organism evidence="3 4">
    <name type="scientific">Sporosarcina luteola</name>
    <dbReference type="NCBI Taxonomy" id="582850"/>
    <lineage>
        <taxon>Bacteria</taxon>
        <taxon>Bacillati</taxon>
        <taxon>Bacillota</taxon>
        <taxon>Bacilli</taxon>
        <taxon>Bacillales</taxon>
        <taxon>Caryophanaceae</taxon>
        <taxon>Sporosarcina</taxon>
    </lineage>
</organism>
<evidence type="ECO:0000256" key="1">
    <source>
        <dbReference type="SAM" id="Phobius"/>
    </source>
</evidence>
<dbReference type="Proteomes" id="UP000321901">
    <property type="component" value="Unassembled WGS sequence"/>
</dbReference>
<protein>
    <submittedName>
        <fullName evidence="3">Transporter</fullName>
    </submittedName>
</protein>
<proteinExistence type="predicted"/>